<feature type="transmembrane region" description="Helical" evidence="8">
    <location>
        <begin position="526"/>
        <end position="543"/>
    </location>
</feature>
<evidence type="ECO:0000259" key="9">
    <source>
        <dbReference type="PROSITE" id="PS50893"/>
    </source>
</evidence>
<organism evidence="10 11">
    <name type="scientific">Pythium insidiosum</name>
    <name type="common">Pythiosis disease agent</name>
    <dbReference type="NCBI Taxonomy" id="114742"/>
    <lineage>
        <taxon>Eukaryota</taxon>
        <taxon>Sar</taxon>
        <taxon>Stramenopiles</taxon>
        <taxon>Oomycota</taxon>
        <taxon>Peronosporomycetes</taxon>
        <taxon>Pythiales</taxon>
        <taxon>Pythiaceae</taxon>
        <taxon>Pythium</taxon>
    </lineage>
</organism>
<dbReference type="GO" id="GO:0016020">
    <property type="term" value="C:membrane"/>
    <property type="evidence" value="ECO:0007669"/>
    <property type="project" value="UniProtKB-SubCell"/>
</dbReference>
<dbReference type="Pfam" id="PF01061">
    <property type="entry name" value="ABC2_membrane"/>
    <property type="match status" value="1"/>
</dbReference>
<evidence type="ECO:0000256" key="2">
    <source>
        <dbReference type="ARBA" id="ARBA00022448"/>
    </source>
</evidence>
<evidence type="ECO:0000256" key="1">
    <source>
        <dbReference type="ARBA" id="ARBA00004141"/>
    </source>
</evidence>
<proteinExistence type="predicted"/>
<gene>
    <name evidence="10" type="ORF">P43SY_008089</name>
</gene>
<evidence type="ECO:0000313" key="11">
    <source>
        <dbReference type="Proteomes" id="UP001209570"/>
    </source>
</evidence>
<dbReference type="Proteomes" id="UP001209570">
    <property type="component" value="Unassembled WGS sequence"/>
</dbReference>
<dbReference type="Pfam" id="PF00005">
    <property type="entry name" value="ABC_tran"/>
    <property type="match status" value="1"/>
</dbReference>
<evidence type="ECO:0000256" key="5">
    <source>
        <dbReference type="ARBA" id="ARBA00022840"/>
    </source>
</evidence>
<feature type="transmembrane region" description="Helical" evidence="8">
    <location>
        <begin position="604"/>
        <end position="628"/>
    </location>
</feature>
<dbReference type="Pfam" id="PF19055">
    <property type="entry name" value="ABC2_membrane_7"/>
    <property type="match status" value="1"/>
</dbReference>
<dbReference type="InterPro" id="IPR017871">
    <property type="entry name" value="ABC_transporter-like_CS"/>
</dbReference>
<keyword evidence="6 8" id="KW-1133">Transmembrane helix</keyword>
<keyword evidence="4" id="KW-0547">Nucleotide-binding</keyword>
<evidence type="ECO:0000256" key="3">
    <source>
        <dbReference type="ARBA" id="ARBA00022692"/>
    </source>
</evidence>
<dbReference type="SMART" id="SM00382">
    <property type="entry name" value="AAA"/>
    <property type="match status" value="1"/>
</dbReference>
<comment type="caution">
    <text evidence="10">The sequence shown here is derived from an EMBL/GenBank/DDBJ whole genome shotgun (WGS) entry which is preliminary data.</text>
</comment>
<evidence type="ECO:0000313" key="10">
    <source>
        <dbReference type="EMBL" id="KAJ0396124.1"/>
    </source>
</evidence>
<dbReference type="InterPro" id="IPR043926">
    <property type="entry name" value="ABCG_dom"/>
</dbReference>
<evidence type="ECO:0000256" key="8">
    <source>
        <dbReference type="SAM" id="Phobius"/>
    </source>
</evidence>
<feature type="domain" description="ABC transporter" evidence="9">
    <location>
        <begin position="59"/>
        <end position="297"/>
    </location>
</feature>
<dbReference type="Gene3D" id="3.40.50.300">
    <property type="entry name" value="P-loop containing nucleotide triphosphate hydrolases"/>
    <property type="match status" value="1"/>
</dbReference>
<keyword evidence="5" id="KW-0067">ATP-binding</keyword>
<sequence>MPPHCKAPLADTADAALSLPSASFVVVETPRAASRKSCPSRPIAGPPLTLAWSHLQLNVQERDPSTRLTRTKPLLSDVSGAARPGELLVIMGPSGAGKSTLLDCISGRNALVQGDVSVNGGAWTAATRRLASFIYQDDLFYETLTVREHLVFQARLRMGPTADRDVLVERVLSVMEDVGLSRRTDEIIGGARGSGLSGGERKRLSIASELLSDPSILFVDEPTSGVDSAMAQTIVRLLRRLAHIEGRTVVATIHQPSAMVFALFDRLYLLSEGRVVFDGAAAHAVSYFGSIGFPCPQDANPADYFMDQLVVLDKESDPAGVARLQRLVDAWRNRNVAGALPCTTEMKPIGQPTTTRSLWSEIAILTRRQGRRLIRDPLKTRTGIFQSLFVAWLIGSLYFQLKTNTPRAVQNISGMLFFININQTFTAAIPAFTAISVERPMLMREYEAGRYNLLAWFIAKNLSELPFQLLHPLVFFTPTFLATGIGAGSASAYFEMLVILILVNSAAVALGYVVSCVCRRGDIAPIIGVAALLPFFLFGGLLINPNDLVPAFKWIRSIATIRYGFDGLMISCWNHQNVAPDLEQSVGVHGALVLRRFGIVDESILSSAFILLGLNLGMRTIAFLALWWSMRTARTK</sequence>
<dbReference type="InterPro" id="IPR003593">
    <property type="entry name" value="AAA+_ATPase"/>
</dbReference>
<feature type="transmembrane region" description="Helical" evidence="8">
    <location>
        <begin position="493"/>
        <end position="514"/>
    </location>
</feature>
<dbReference type="PANTHER" id="PTHR48041:SF139">
    <property type="entry name" value="PROTEIN SCARLET"/>
    <property type="match status" value="1"/>
</dbReference>
<dbReference type="GO" id="GO:0005524">
    <property type="term" value="F:ATP binding"/>
    <property type="evidence" value="ECO:0007669"/>
    <property type="project" value="UniProtKB-KW"/>
</dbReference>
<dbReference type="InterPro" id="IPR027417">
    <property type="entry name" value="P-loop_NTPase"/>
</dbReference>
<keyword evidence="7 8" id="KW-0472">Membrane</keyword>
<feature type="transmembrane region" description="Helical" evidence="8">
    <location>
        <begin position="382"/>
        <end position="401"/>
    </location>
</feature>
<dbReference type="AlphaFoldDB" id="A0AAD5LYF2"/>
<dbReference type="PROSITE" id="PS50893">
    <property type="entry name" value="ABC_TRANSPORTER_2"/>
    <property type="match status" value="1"/>
</dbReference>
<dbReference type="EMBL" id="JAKCXM010000310">
    <property type="protein sequence ID" value="KAJ0396124.1"/>
    <property type="molecule type" value="Genomic_DNA"/>
</dbReference>
<dbReference type="InterPro" id="IPR050352">
    <property type="entry name" value="ABCG_transporters"/>
</dbReference>
<dbReference type="InterPro" id="IPR003439">
    <property type="entry name" value="ABC_transporter-like_ATP-bd"/>
</dbReference>
<dbReference type="SUPFAM" id="SSF52540">
    <property type="entry name" value="P-loop containing nucleoside triphosphate hydrolases"/>
    <property type="match status" value="1"/>
</dbReference>
<comment type="subcellular location">
    <subcellularLocation>
        <location evidence="1">Membrane</location>
        <topology evidence="1">Multi-pass membrane protein</topology>
    </subcellularLocation>
</comment>
<evidence type="ECO:0000256" key="7">
    <source>
        <dbReference type="ARBA" id="ARBA00023136"/>
    </source>
</evidence>
<keyword evidence="11" id="KW-1185">Reference proteome</keyword>
<dbReference type="InterPro" id="IPR013525">
    <property type="entry name" value="ABC2_TM"/>
</dbReference>
<keyword evidence="2" id="KW-0813">Transport</keyword>
<reference evidence="10" key="1">
    <citation type="submission" date="2021-12" db="EMBL/GenBank/DDBJ databases">
        <title>Prjna785345.</title>
        <authorList>
            <person name="Rujirawat T."/>
            <person name="Krajaejun T."/>
        </authorList>
    </citation>
    <scope>NUCLEOTIDE SEQUENCE</scope>
    <source>
        <strain evidence="10">Pi057C3</strain>
    </source>
</reference>
<name>A0AAD5LYF2_PYTIN</name>
<dbReference type="PANTHER" id="PTHR48041">
    <property type="entry name" value="ABC TRANSPORTER G FAMILY MEMBER 28"/>
    <property type="match status" value="1"/>
</dbReference>
<dbReference type="PROSITE" id="PS00211">
    <property type="entry name" value="ABC_TRANSPORTER_1"/>
    <property type="match status" value="1"/>
</dbReference>
<protein>
    <recommendedName>
        <fullName evidence="9">ABC transporter domain-containing protein</fullName>
    </recommendedName>
</protein>
<feature type="transmembrane region" description="Helical" evidence="8">
    <location>
        <begin position="413"/>
        <end position="435"/>
    </location>
</feature>
<evidence type="ECO:0000256" key="6">
    <source>
        <dbReference type="ARBA" id="ARBA00022989"/>
    </source>
</evidence>
<accession>A0AAD5LYF2</accession>
<keyword evidence="3 8" id="KW-0812">Transmembrane</keyword>
<dbReference type="GO" id="GO:0016887">
    <property type="term" value="F:ATP hydrolysis activity"/>
    <property type="evidence" value="ECO:0007669"/>
    <property type="project" value="InterPro"/>
</dbReference>
<dbReference type="CDD" id="cd03213">
    <property type="entry name" value="ABCG_EPDR"/>
    <property type="match status" value="1"/>
</dbReference>
<evidence type="ECO:0000256" key="4">
    <source>
        <dbReference type="ARBA" id="ARBA00022741"/>
    </source>
</evidence>
<dbReference type="GO" id="GO:0140359">
    <property type="term" value="F:ABC-type transporter activity"/>
    <property type="evidence" value="ECO:0007669"/>
    <property type="project" value="InterPro"/>
</dbReference>